<dbReference type="RefSeq" id="WP_336403296.1">
    <property type="nucleotide sequence ID" value="NZ_JBAPLU010000004.1"/>
</dbReference>
<dbReference type="EMBL" id="JBAPLU010000004">
    <property type="protein sequence ID" value="MEI4271153.1"/>
    <property type="molecule type" value="Genomic_DNA"/>
</dbReference>
<dbReference type="Proteomes" id="UP001361570">
    <property type="component" value="Unassembled WGS sequence"/>
</dbReference>
<comment type="caution">
    <text evidence="3">The sequence shown here is derived from an EMBL/GenBank/DDBJ whole genome shotgun (WGS) entry which is preliminary data.</text>
</comment>
<keyword evidence="4" id="KW-1185">Reference proteome</keyword>
<dbReference type="SUPFAM" id="SSF51182">
    <property type="entry name" value="RmlC-like cupins"/>
    <property type="match status" value="1"/>
</dbReference>
<dbReference type="CDD" id="cd02209">
    <property type="entry name" value="cupin_XRE_C"/>
    <property type="match status" value="1"/>
</dbReference>
<dbReference type="InterPro" id="IPR050807">
    <property type="entry name" value="TransReg_Diox_bact_type"/>
</dbReference>
<dbReference type="Gene3D" id="1.10.260.40">
    <property type="entry name" value="lambda repressor-like DNA-binding domains"/>
    <property type="match status" value="1"/>
</dbReference>
<accession>A0ABU8DR94</accession>
<gene>
    <name evidence="3" type="ORF">TEK04_05420</name>
</gene>
<sequence length="187" mass="20583">MARNTRRFREERGLSMGELARRAGLSKQTLSKVEQGTGNPTVETLALLSTALDVSPRRLLTEWGTPVFVQRQTDDVWTGTADHAERLLDQLYGSGYVRNQVLRFRRGAAPVVAAPHPTGALLHLYVITGRVRTGPLRDPVDLAAGDFVRFPGDVPHQHLCLTERAVVHLVTTLPGVPQFEPVPHPSS</sequence>
<dbReference type="Gene3D" id="2.60.120.10">
    <property type="entry name" value="Jelly Rolls"/>
    <property type="match status" value="1"/>
</dbReference>
<name>A0ABU8DR94_9ACTN</name>
<dbReference type="SMART" id="SM00530">
    <property type="entry name" value="HTH_XRE"/>
    <property type="match status" value="1"/>
</dbReference>
<dbReference type="InterPro" id="IPR001387">
    <property type="entry name" value="Cro/C1-type_HTH"/>
</dbReference>
<dbReference type="InterPro" id="IPR010982">
    <property type="entry name" value="Lambda_DNA-bd_dom_sf"/>
</dbReference>
<proteinExistence type="predicted"/>
<dbReference type="InterPro" id="IPR011051">
    <property type="entry name" value="RmlC_Cupin_sf"/>
</dbReference>
<dbReference type="PANTHER" id="PTHR46797">
    <property type="entry name" value="HTH-TYPE TRANSCRIPTIONAL REGULATOR"/>
    <property type="match status" value="1"/>
</dbReference>
<dbReference type="InterPro" id="IPR014710">
    <property type="entry name" value="RmlC-like_jellyroll"/>
</dbReference>
<dbReference type="PANTHER" id="PTHR46797:SF1">
    <property type="entry name" value="METHYLPHOSPHONATE SYNTHASE"/>
    <property type="match status" value="1"/>
</dbReference>
<keyword evidence="1" id="KW-0238">DNA-binding</keyword>
<evidence type="ECO:0000256" key="1">
    <source>
        <dbReference type="ARBA" id="ARBA00023125"/>
    </source>
</evidence>
<dbReference type="PROSITE" id="PS50943">
    <property type="entry name" value="HTH_CROC1"/>
    <property type="match status" value="1"/>
</dbReference>
<protein>
    <submittedName>
        <fullName evidence="3">XRE family transcriptional regulator</fullName>
    </submittedName>
</protein>
<evidence type="ECO:0000313" key="3">
    <source>
        <dbReference type="EMBL" id="MEI4271153.1"/>
    </source>
</evidence>
<reference evidence="3 4" key="1">
    <citation type="submission" date="2024-03" db="EMBL/GenBank/DDBJ databases">
        <title>Draft genome sequence of Klenkia sp. LSe6-5.</title>
        <authorList>
            <person name="Duangmal K."/>
            <person name="Chantavorakit T."/>
        </authorList>
    </citation>
    <scope>NUCLEOTIDE SEQUENCE [LARGE SCALE GENOMIC DNA]</scope>
    <source>
        <strain evidence="3 4">LSe6-5</strain>
    </source>
</reference>
<dbReference type="SUPFAM" id="SSF47413">
    <property type="entry name" value="lambda repressor-like DNA-binding domains"/>
    <property type="match status" value="1"/>
</dbReference>
<dbReference type="Pfam" id="PF01381">
    <property type="entry name" value="HTH_3"/>
    <property type="match status" value="1"/>
</dbReference>
<feature type="domain" description="HTH cro/C1-type" evidence="2">
    <location>
        <begin position="6"/>
        <end position="59"/>
    </location>
</feature>
<evidence type="ECO:0000313" key="4">
    <source>
        <dbReference type="Proteomes" id="UP001361570"/>
    </source>
</evidence>
<dbReference type="CDD" id="cd00093">
    <property type="entry name" value="HTH_XRE"/>
    <property type="match status" value="1"/>
</dbReference>
<evidence type="ECO:0000259" key="2">
    <source>
        <dbReference type="PROSITE" id="PS50943"/>
    </source>
</evidence>
<organism evidence="3 4">
    <name type="scientific">Klenkia sesuvii</name>
    <dbReference type="NCBI Taxonomy" id="3103137"/>
    <lineage>
        <taxon>Bacteria</taxon>
        <taxon>Bacillati</taxon>
        <taxon>Actinomycetota</taxon>
        <taxon>Actinomycetes</taxon>
        <taxon>Geodermatophilales</taxon>
        <taxon>Geodermatophilaceae</taxon>
        <taxon>Klenkia</taxon>
    </lineage>
</organism>